<name>A0A1H3W8W0_9BACT</name>
<dbReference type="AlphaFoldDB" id="A0A1H3W8W0"/>
<evidence type="ECO:0000256" key="2">
    <source>
        <dbReference type="ARBA" id="ARBA00026073"/>
    </source>
</evidence>
<dbReference type="Pfam" id="PF00929">
    <property type="entry name" value="RNase_T"/>
    <property type="match status" value="1"/>
</dbReference>
<dbReference type="NCBIfam" id="TIGR00573">
    <property type="entry name" value="dnaq"/>
    <property type="match status" value="1"/>
</dbReference>
<dbReference type="InterPro" id="IPR012337">
    <property type="entry name" value="RNaseH-like_sf"/>
</dbReference>
<evidence type="ECO:0000259" key="3">
    <source>
        <dbReference type="SMART" id="SM00479"/>
    </source>
</evidence>
<dbReference type="Gene3D" id="3.30.420.10">
    <property type="entry name" value="Ribonuclease H-like superfamily/Ribonuclease H"/>
    <property type="match status" value="1"/>
</dbReference>
<dbReference type="GO" id="GO:0003677">
    <property type="term" value="F:DNA binding"/>
    <property type="evidence" value="ECO:0007669"/>
    <property type="project" value="InterPro"/>
</dbReference>
<evidence type="ECO:0000313" key="4">
    <source>
        <dbReference type="EMBL" id="SDZ82782.1"/>
    </source>
</evidence>
<dbReference type="GO" id="GO:0008408">
    <property type="term" value="F:3'-5' exonuclease activity"/>
    <property type="evidence" value="ECO:0007669"/>
    <property type="project" value="TreeGrafter"/>
</dbReference>
<dbReference type="FunFam" id="3.30.420.10:FF:000045">
    <property type="entry name" value="3'-5' exonuclease DinG"/>
    <property type="match status" value="1"/>
</dbReference>
<dbReference type="PANTHER" id="PTHR30231:SF37">
    <property type="entry name" value="EXODEOXYRIBONUCLEASE 10"/>
    <property type="match status" value="1"/>
</dbReference>
<dbReference type="GO" id="GO:0005829">
    <property type="term" value="C:cytosol"/>
    <property type="evidence" value="ECO:0007669"/>
    <property type="project" value="TreeGrafter"/>
</dbReference>
<dbReference type="RefSeq" id="WP_091393217.1">
    <property type="nucleotide sequence ID" value="NZ_FNQY01000002.1"/>
</dbReference>
<gene>
    <name evidence="4" type="ORF">SAMN05192529_102179</name>
</gene>
<dbReference type="OrthoDB" id="9803913at2"/>
<dbReference type="GO" id="GO:0045004">
    <property type="term" value="P:DNA replication proofreading"/>
    <property type="evidence" value="ECO:0007669"/>
    <property type="project" value="TreeGrafter"/>
</dbReference>
<evidence type="ECO:0000256" key="1">
    <source>
        <dbReference type="ARBA" id="ARBA00025483"/>
    </source>
</evidence>
<dbReference type="InterPro" id="IPR013520">
    <property type="entry name" value="Ribonucl_H"/>
</dbReference>
<accession>A0A1H3W8W0</accession>
<sequence length="184" mass="20263">MKSKRTYAVVDIEGTGSPASKNGITEIAIVLFDGKNIVDQYSTLVNPTIPIPKYVAKLTGISDKMVSDAPFFEEVAPTILKFLEKTTFVAHNASFDYPYLKYFLEKAGYSLAAPVLCTLELSRKAFPNLVKHGLESLCEDLNICLDNRHRAGGDALATTKVLELILKNGGERLTEAMIKKEYQG</sequence>
<protein>
    <submittedName>
        <fullName evidence="4">DNA polymerase-3 subunit epsilon</fullName>
    </submittedName>
</protein>
<dbReference type="SUPFAM" id="SSF53098">
    <property type="entry name" value="Ribonuclease H-like"/>
    <property type="match status" value="1"/>
</dbReference>
<dbReference type="InterPro" id="IPR036397">
    <property type="entry name" value="RNaseH_sf"/>
</dbReference>
<dbReference type="InterPro" id="IPR006054">
    <property type="entry name" value="DnaQ"/>
</dbReference>
<dbReference type="STRING" id="551991.SAMN05192529_102179"/>
<reference evidence="4 5" key="1">
    <citation type="submission" date="2016-10" db="EMBL/GenBank/DDBJ databases">
        <authorList>
            <person name="de Groot N.N."/>
        </authorList>
    </citation>
    <scope>NUCLEOTIDE SEQUENCE [LARGE SCALE GENOMIC DNA]</scope>
    <source>
        <strain evidence="4 5">Vu-144</strain>
    </source>
</reference>
<dbReference type="PANTHER" id="PTHR30231">
    <property type="entry name" value="DNA POLYMERASE III SUBUNIT EPSILON"/>
    <property type="match status" value="1"/>
</dbReference>
<dbReference type="Proteomes" id="UP000199041">
    <property type="component" value="Unassembled WGS sequence"/>
</dbReference>
<dbReference type="SMART" id="SM00479">
    <property type="entry name" value="EXOIII"/>
    <property type="match status" value="1"/>
</dbReference>
<comment type="subunit">
    <text evidence="2">DNA polymerase III contains a core (composed of alpha, epsilon and theta chains) that associates with a tau subunit. This core dimerizes to form the POLIII' complex. PolIII' associates with the gamma complex (composed of gamma, delta, delta', psi and chi chains) and with the beta chain to form the complete DNA polymerase III complex.</text>
</comment>
<dbReference type="GO" id="GO:0003887">
    <property type="term" value="F:DNA-directed DNA polymerase activity"/>
    <property type="evidence" value="ECO:0007669"/>
    <property type="project" value="InterPro"/>
</dbReference>
<feature type="domain" description="Exonuclease" evidence="3">
    <location>
        <begin position="6"/>
        <end position="171"/>
    </location>
</feature>
<keyword evidence="5" id="KW-1185">Reference proteome</keyword>
<comment type="function">
    <text evidence="1">DNA polymerase III is a complex, multichain enzyme responsible for most of the replicative synthesis in bacteria. The epsilon subunit contain the editing function and is a proofreading 3'-5' exonuclease.</text>
</comment>
<dbReference type="CDD" id="cd06127">
    <property type="entry name" value="DEDDh"/>
    <property type="match status" value="1"/>
</dbReference>
<organism evidence="4 5">
    <name type="scientific">Arachidicoccus rhizosphaerae</name>
    <dbReference type="NCBI Taxonomy" id="551991"/>
    <lineage>
        <taxon>Bacteria</taxon>
        <taxon>Pseudomonadati</taxon>
        <taxon>Bacteroidota</taxon>
        <taxon>Chitinophagia</taxon>
        <taxon>Chitinophagales</taxon>
        <taxon>Chitinophagaceae</taxon>
        <taxon>Arachidicoccus</taxon>
    </lineage>
</organism>
<evidence type="ECO:0000313" key="5">
    <source>
        <dbReference type="Proteomes" id="UP000199041"/>
    </source>
</evidence>
<dbReference type="EMBL" id="FNQY01000002">
    <property type="protein sequence ID" value="SDZ82782.1"/>
    <property type="molecule type" value="Genomic_DNA"/>
</dbReference>
<proteinExistence type="predicted"/>